<accession>G6F0B0</accession>
<dbReference type="eggNOG" id="COG3659">
    <property type="taxonomic scope" value="Bacteria"/>
</dbReference>
<dbReference type="PANTHER" id="PTHR37944:SF1">
    <property type="entry name" value="PORIN B"/>
    <property type="match status" value="1"/>
</dbReference>
<organism evidence="4 5">
    <name type="scientific">Commensalibacter intestini A911</name>
    <dbReference type="NCBI Taxonomy" id="1088868"/>
    <lineage>
        <taxon>Bacteria</taxon>
        <taxon>Pseudomonadati</taxon>
        <taxon>Pseudomonadota</taxon>
        <taxon>Alphaproteobacteria</taxon>
        <taxon>Acetobacterales</taxon>
        <taxon>Acetobacteraceae</taxon>
    </lineage>
</organism>
<dbReference type="InterPro" id="IPR052932">
    <property type="entry name" value="OprB_Porin"/>
</dbReference>
<name>G6F0B0_9PROT</name>
<dbReference type="EMBL" id="AGFR01000007">
    <property type="protein sequence ID" value="EHD13982.1"/>
    <property type="molecule type" value="Genomic_DNA"/>
</dbReference>
<dbReference type="Pfam" id="PF04966">
    <property type="entry name" value="OprB"/>
    <property type="match status" value="1"/>
</dbReference>
<reference evidence="4 5" key="1">
    <citation type="submission" date="2011-10" db="EMBL/GenBank/DDBJ databases">
        <title>Genome Sequence of Commensalibacter intestini A911, isolated from Drosophila gut.</title>
        <authorList>
            <person name="Lee W.-J."/>
            <person name="Kim E.-K."/>
        </authorList>
    </citation>
    <scope>NUCLEOTIDE SEQUENCE [LARGE SCALE GENOMIC DNA]</scope>
    <source>
        <strain evidence="4 5">A911</strain>
    </source>
</reference>
<dbReference type="InterPro" id="IPR038673">
    <property type="entry name" value="OprB_sf"/>
</dbReference>
<dbReference type="GO" id="GO:0008643">
    <property type="term" value="P:carbohydrate transport"/>
    <property type="evidence" value="ECO:0007669"/>
    <property type="project" value="InterPro"/>
</dbReference>
<dbReference type="AlphaFoldDB" id="G6F0B0"/>
<dbReference type="GO" id="GO:0015288">
    <property type="term" value="F:porin activity"/>
    <property type="evidence" value="ECO:0007669"/>
    <property type="project" value="InterPro"/>
</dbReference>
<dbReference type="Proteomes" id="UP000005939">
    <property type="component" value="Unassembled WGS sequence"/>
</dbReference>
<dbReference type="STRING" id="1088868.CIN_13410"/>
<dbReference type="PANTHER" id="PTHR37944">
    <property type="entry name" value="PORIN B"/>
    <property type="match status" value="1"/>
</dbReference>
<comment type="caution">
    <text evidence="4">The sequence shown here is derived from an EMBL/GenBank/DDBJ whole genome shotgun (WGS) entry which is preliminary data.</text>
</comment>
<evidence type="ECO:0000313" key="5">
    <source>
        <dbReference type="Proteomes" id="UP000005939"/>
    </source>
</evidence>
<dbReference type="OrthoDB" id="177316at2"/>
<dbReference type="Gene3D" id="2.40.160.180">
    <property type="entry name" value="Carbohydrate-selective porin OprB"/>
    <property type="match status" value="1"/>
</dbReference>
<evidence type="ECO:0000256" key="2">
    <source>
        <dbReference type="RuleBase" id="RU363072"/>
    </source>
</evidence>
<protein>
    <submittedName>
        <fullName evidence="4">Uncharacterized protein</fullName>
    </submittedName>
</protein>
<comment type="similarity">
    <text evidence="1 2">Belongs to the OprB family.</text>
</comment>
<evidence type="ECO:0000256" key="1">
    <source>
        <dbReference type="ARBA" id="ARBA00008769"/>
    </source>
</evidence>
<dbReference type="GO" id="GO:0016020">
    <property type="term" value="C:membrane"/>
    <property type="evidence" value="ECO:0007669"/>
    <property type="project" value="InterPro"/>
</dbReference>
<sequence length="512" mass="56886">MTNTPLCCRSNLTNHYSFKKILTLFCFSFLVSAEFGNISYAQDISVTDNDKKPGAISVGGNYFKRDGPPAKKLDPNTGQSPTSNNMLLGSMFGLRPWLAQYGGTFTAVDVNDMWGNPSGGYKQGTTYFGSTTLTLNWDPEKVLGIKNGLFNINALQLRGTSITSNNLGDINTVDNDNASRSTRLWEVWYQQGFFDDKLNIRLGKLGLGSEFNVSEYSTLFLNSNFGWSMMNSVNTYNGGVVYPVASPGIRIKFEPNSHWTNLFAVTDDNPTNVDFCNPSGAFSCGGPPKHTSGVYLNFKTGAFIINELQYHLNPASDGNDKLPGNYKVGGYFDSARFPDQAYNGQGQPLGNPNNPQTMRMHNNNWSLYFMADQMIWRPSKDSNKSIGMFANIQTAPGNKSSISLDGNAGIVYNGIFNNANNSVGFGWGFGSFSNRARQYDKDYRYYADPTWRVRNTEHHIELVAQFEITPWLQLTPDFQYIFNPGGGLNLQTGSYKRIQNEAVLGLRSTVNF</sequence>
<gene>
    <name evidence="4" type="ORF">CIN_13410</name>
</gene>
<dbReference type="InterPro" id="IPR007049">
    <property type="entry name" value="Carb-sel_porin_OprB"/>
</dbReference>
<evidence type="ECO:0000256" key="3">
    <source>
        <dbReference type="SAM" id="MobiDB-lite"/>
    </source>
</evidence>
<proteinExistence type="inferred from homology"/>
<evidence type="ECO:0000313" key="4">
    <source>
        <dbReference type="EMBL" id="EHD13982.1"/>
    </source>
</evidence>
<feature type="compositionally biased region" description="Basic and acidic residues" evidence="3">
    <location>
        <begin position="63"/>
        <end position="74"/>
    </location>
</feature>
<dbReference type="RefSeq" id="WP_008854331.1">
    <property type="nucleotide sequence ID" value="NZ_AGFR01000007.1"/>
</dbReference>
<feature type="region of interest" description="Disordered" evidence="3">
    <location>
        <begin position="60"/>
        <end position="82"/>
    </location>
</feature>
<dbReference type="PATRIC" id="fig|1088868.3.peg.1348"/>